<accession>A0A401TXH9</accession>
<organism evidence="1 2">
    <name type="scientific">Chiloscyllium punctatum</name>
    <name type="common">Brownbanded bambooshark</name>
    <name type="synonym">Hemiscyllium punctatum</name>
    <dbReference type="NCBI Taxonomy" id="137246"/>
    <lineage>
        <taxon>Eukaryota</taxon>
        <taxon>Metazoa</taxon>
        <taxon>Chordata</taxon>
        <taxon>Craniata</taxon>
        <taxon>Vertebrata</taxon>
        <taxon>Chondrichthyes</taxon>
        <taxon>Elasmobranchii</taxon>
        <taxon>Galeomorphii</taxon>
        <taxon>Galeoidea</taxon>
        <taxon>Orectolobiformes</taxon>
        <taxon>Hemiscylliidae</taxon>
        <taxon>Chiloscyllium</taxon>
    </lineage>
</organism>
<feature type="non-terminal residue" evidence="1">
    <location>
        <position position="1"/>
    </location>
</feature>
<dbReference type="InterPro" id="IPR036188">
    <property type="entry name" value="FAD/NAD-bd_sf"/>
</dbReference>
<dbReference type="AlphaFoldDB" id="A0A401TXH9"/>
<evidence type="ECO:0000313" key="2">
    <source>
        <dbReference type="Proteomes" id="UP000287033"/>
    </source>
</evidence>
<protein>
    <submittedName>
        <fullName evidence="1">Uncharacterized protein</fullName>
    </submittedName>
</protein>
<dbReference type="Gene3D" id="3.50.50.60">
    <property type="entry name" value="FAD/NAD(P)-binding domain"/>
    <property type="match status" value="1"/>
</dbReference>
<name>A0A401TXH9_CHIPU</name>
<dbReference type="STRING" id="137246.A0A401TXH9"/>
<keyword evidence="2" id="KW-1185">Reference proteome</keyword>
<proteinExistence type="predicted"/>
<dbReference type="Proteomes" id="UP000287033">
    <property type="component" value="Unassembled WGS sequence"/>
</dbReference>
<comment type="caution">
    <text evidence="1">The sequence shown here is derived from an EMBL/GenBank/DDBJ whole genome shotgun (WGS) entry which is preliminary data.</text>
</comment>
<evidence type="ECO:0000313" key="1">
    <source>
        <dbReference type="EMBL" id="GCC47343.1"/>
    </source>
</evidence>
<dbReference type="OrthoDB" id="419752at2759"/>
<reference evidence="1 2" key="1">
    <citation type="journal article" date="2018" name="Nat. Ecol. Evol.">
        <title>Shark genomes provide insights into elasmobranch evolution and the origin of vertebrates.</title>
        <authorList>
            <person name="Hara Y"/>
            <person name="Yamaguchi K"/>
            <person name="Onimaru K"/>
            <person name="Kadota M"/>
            <person name="Koyanagi M"/>
            <person name="Keeley SD"/>
            <person name="Tatsumi K"/>
            <person name="Tanaka K"/>
            <person name="Motone F"/>
            <person name="Kageyama Y"/>
            <person name="Nozu R"/>
            <person name="Adachi N"/>
            <person name="Nishimura O"/>
            <person name="Nakagawa R"/>
            <person name="Tanegashima C"/>
            <person name="Kiyatake I"/>
            <person name="Matsumoto R"/>
            <person name="Murakumo K"/>
            <person name="Nishida K"/>
            <person name="Terakita A"/>
            <person name="Kuratani S"/>
            <person name="Sato K"/>
            <person name="Hyodo S Kuraku.S."/>
        </authorList>
    </citation>
    <scope>NUCLEOTIDE SEQUENCE [LARGE SCALE GENOMIC DNA]</scope>
</reference>
<dbReference type="EMBL" id="BEZZ01211263">
    <property type="protein sequence ID" value="GCC47343.1"/>
    <property type="molecule type" value="Genomic_DNA"/>
</dbReference>
<sequence>LAELAVDSLCRGIFAGNSRKLSVRSCFPTLFEAERKFGSVLIGMIAGGGGGGGTQSASS</sequence>
<gene>
    <name evidence="1" type="ORF">chiPu_0031504</name>
</gene>